<reference evidence="3" key="1">
    <citation type="submission" date="2022-07" db="EMBL/GenBank/DDBJ databases">
        <authorList>
            <person name="Macas J."/>
            <person name="Novak P."/>
            <person name="Neumann P."/>
        </authorList>
    </citation>
    <scope>NUCLEOTIDE SEQUENCE</scope>
</reference>
<evidence type="ECO:0000256" key="2">
    <source>
        <dbReference type="SAM" id="Phobius"/>
    </source>
</evidence>
<feature type="compositionally biased region" description="Polar residues" evidence="1">
    <location>
        <begin position="149"/>
        <end position="165"/>
    </location>
</feature>
<sequence>MTPNYRFLGIHSTPGNQNRFSWIEIADEQPISYSLATEQIPNFNRLYSATNRNQIDFKNELDLNLTNETHIDATGGRLATPKTLMDPLAPNYLGASLKCRNGKKKLQIGDHIAVEESDILRIRGATSSPDPPSPGKIAGMTRDGRNCHNRNMNSPNRRQQTSAPEAPSTSAPIWCLLCFFLVSLFVCFFLSFVSRLVF</sequence>
<organism evidence="3 4">
    <name type="scientific">Cuscuta epithymum</name>
    <dbReference type="NCBI Taxonomy" id="186058"/>
    <lineage>
        <taxon>Eukaryota</taxon>
        <taxon>Viridiplantae</taxon>
        <taxon>Streptophyta</taxon>
        <taxon>Embryophyta</taxon>
        <taxon>Tracheophyta</taxon>
        <taxon>Spermatophyta</taxon>
        <taxon>Magnoliopsida</taxon>
        <taxon>eudicotyledons</taxon>
        <taxon>Gunneridae</taxon>
        <taxon>Pentapetalae</taxon>
        <taxon>asterids</taxon>
        <taxon>lamiids</taxon>
        <taxon>Solanales</taxon>
        <taxon>Convolvulaceae</taxon>
        <taxon>Cuscuteae</taxon>
        <taxon>Cuscuta</taxon>
        <taxon>Cuscuta subgen. Cuscuta</taxon>
    </lineage>
</organism>
<dbReference type="Proteomes" id="UP001152523">
    <property type="component" value="Unassembled WGS sequence"/>
</dbReference>
<gene>
    <name evidence="3" type="ORF">CEPIT_LOCUS9919</name>
</gene>
<comment type="caution">
    <text evidence="3">The sequence shown here is derived from an EMBL/GenBank/DDBJ whole genome shotgun (WGS) entry which is preliminary data.</text>
</comment>
<dbReference type="AlphaFoldDB" id="A0AAV0D0S4"/>
<evidence type="ECO:0000256" key="1">
    <source>
        <dbReference type="SAM" id="MobiDB-lite"/>
    </source>
</evidence>
<feature type="region of interest" description="Disordered" evidence="1">
    <location>
        <begin position="123"/>
        <end position="165"/>
    </location>
</feature>
<evidence type="ECO:0000313" key="4">
    <source>
        <dbReference type="Proteomes" id="UP001152523"/>
    </source>
</evidence>
<evidence type="ECO:0000313" key="3">
    <source>
        <dbReference type="EMBL" id="CAH9086756.1"/>
    </source>
</evidence>
<name>A0AAV0D0S4_9ASTE</name>
<keyword evidence="4" id="KW-1185">Reference proteome</keyword>
<keyword evidence="2" id="KW-0812">Transmembrane</keyword>
<accession>A0AAV0D0S4</accession>
<dbReference type="EMBL" id="CAMAPF010000056">
    <property type="protein sequence ID" value="CAH9086756.1"/>
    <property type="molecule type" value="Genomic_DNA"/>
</dbReference>
<protein>
    <submittedName>
        <fullName evidence="3">Uncharacterized protein</fullName>
    </submittedName>
</protein>
<keyword evidence="2" id="KW-1133">Transmembrane helix</keyword>
<feature type="transmembrane region" description="Helical" evidence="2">
    <location>
        <begin position="171"/>
        <end position="193"/>
    </location>
</feature>
<keyword evidence="2" id="KW-0472">Membrane</keyword>
<proteinExistence type="predicted"/>